<protein>
    <recommendedName>
        <fullName evidence="8">ABC transporter substrate-binding protein</fullName>
    </recommendedName>
</protein>
<keyword evidence="7" id="KW-1185">Reference proteome</keyword>
<evidence type="ECO:0000256" key="3">
    <source>
        <dbReference type="ARBA" id="ARBA00023136"/>
    </source>
</evidence>
<dbReference type="Gene3D" id="3.40.190.10">
    <property type="entry name" value="Periplasmic binding protein-like II"/>
    <property type="match status" value="2"/>
</dbReference>
<accession>A0A1Q2D4Q0</accession>
<proteinExistence type="predicted"/>
<keyword evidence="5" id="KW-0449">Lipoprotein</keyword>
<dbReference type="KEGG" id="vpi:BW732_03155"/>
<keyword evidence="3" id="KW-0472">Membrane</keyword>
<sequence>MRQRHALILLFVVLSTFLITGCKSQESSNKKTIEVFSSKPENQLVFKEFIKEFESENPDVKVVFSSPPDAGTVLRTRLVKDDIPSVIAYGGDITYTELANVGMLEDLSTSGLADELVPAYKEMTQALQKDQSKLYGIPYAANASGVIYNVDLFKEHQQEVPKTWDEFLAVSHYFKEHGITPIEGTFKDSWTLMSIFNPLAGILTEPDFMRERQEDKTTFIKGWQQPMKQLTDIMTLTQKDAMGTSYADGTQAFAKGESAMIINGTWAIPEVKKTNESINIGIFPLPASNNQSKNVVTSGVDVMFMVGKDTNHQEESKRFIKFMMDKERATRYINDQFAFSAIKGVSQNAETLNGISPIIEEGRVTDFIDHFVPNGYDLPSLLSEFALKQTSHPDETVKNIDDSLKTMDKSYDTANFE</sequence>
<dbReference type="PROSITE" id="PS51257">
    <property type="entry name" value="PROKAR_LIPOPROTEIN"/>
    <property type="match status" value="1"/>
</dbReference>
<evidence type="ECO:0000256" key="4">
    <source>
        <dbReference type="ARBA" id="ARBA00023139"/>
    </source>
</evidence>
<keyword evidence="2" id="KW-0732">Signal</keyword>
<organism evidence="6 7">
    <name type="scientific">Vagococcus penaei</name>
    <dbReference type="NCBI Taxonomy" id="633807"/>
    <lineage>
        <taxon>Bacteria</taxon>
        <taxon>Bacillati</taxon>
        <taxon>Bacillota</taxon>
        <taxon>Bacilli</taxon>
        <taxon>Lactobacillales</taxon>
        <taxon>Enterococcaceae</taxon>
        <taxon>Vagococcus</taxon>
    </lineage>
</organism>
<dbReference type="RefSeq" id="WP_077275423.1">
    <property type="nucleotide sequence ID" value="NZ_CP019609.1"/>
</dbReference>
<dbReference type="AlphaFoldDB" id="A0A1Q2D4Q0"/>
<dbReference type="InterPro" id="IPR050490">
    <property type="entry name" value="Bact_solute-bd_prot1"/>
</dbReference>
<name>A0A1Q2D4Q0_9ENTE</name>
<gene>
    <name evidence="6" type="ORF">BW732_03155</name>
</gene>
<dbReference type="Pfam" id="PF01547">
    <property type="entry name" value="SBP_bac_1"/>
    <property type="match status" value="1"/>
</dbReference>
<evidence type="ECO:0000256" key="2">
    <source>
        <dbReference type="ARBA" id="ARBA00022729"/>
    </source>
</evidence>
<evidence type="ECO:0000313" key="7">
    <source>
        <dbReference type="Proteomes" id="UP000188246"/>
    </source>
</evidence>
<reference evidence="6 7" key="1">
    <citation type="journal article" date="2010" name="Int. J. Syst. Evol. Microbiol.">
        <title>Vagococcus penaei sp. nov., isolated from spoilage microbiota of cooked shrimp (Penaeus vannamei).</title>
        <authorList>
            <person name="Jaffres E."/>
            <person name="Prevost H."/>
            <person name="Rossero A."/>
            <person name="Joffraud J.J."/>
            <person name="Dousset X."/>
        </authorList>
    </citation>
    <scope>NUCLEOTIDE SEQUENCE [LARGE SCALE GENOMIC DNA]</scope>
    <source>
        <strain evidence="6 7">CD276</strain>
    </source>
</reference>
<keyword evidence="1" id="KW-1003">Cell membrane</keyword>
<evidence type="ECO:0000256" key="1">
    <source>
        <dbReference type="ARBA" id="ARBA00022475"/>
    </source>
</evidence>
<dbReference type="SUPFAM" id="SSF53850">
    <property type="entry name" value="Periplasmic binding protein-like II"/>
    <property type="match status" value="1"/>
</dbReference>
<evidence type="ECO:0000313" key="6">
    <source>
        <dbReference type="EMBL" id="AQP53329.1"/>
    </source>
</evidence>
<keyword evidence="4" id="KW-0564">Palmitate</keyword>
<evidence type="ECO:0008006" key="8">
    <source>
        <dbReference type="Google" id="ProtNLM"/>
    </source>
</evidence>
<dbReference type="EMBL" id="CP019609">
    <property type="protein sequence ID" value="AQP53329.1"/>
    <property type="molecule type" value="Genomic_DNA"/>
</dbReference>
<evidence type="ECO:0000256" key="5">
    <source>
        <dbReference type="ARBA" id="ARBA00023288"/>
    </source>
</evidence>
<dbReference type="Proteomes" id="UP000188246">
    <property type="component" value="Chromosome"/>
</dbReference>
<dbReference type="PANTHER" id="PTHR43649:SF33">
    <property type="entry name" value="POLYGALACTURONAN_RHAMNOGALACTURONAN-BINDING PROTEIN YTCQ"/>
    <property type="match status" value="1"/>
</dbReference>
<dbReference type="InterPro" id="IPR006059">
    <property type="entry name" value="SBP"/>
</dbReference>
<dbReference type="STRING" id="633807.BW732_03155"/>
<dbReference type="PANTHER" id="PTHR43649">
    <property type="entry name" value="ARABINOSE-BINDING PROTEIN-RELATED"/>
    <property type="match status" value="1"/>
</dbReference>